<gene>
    <name evidence="3" type="ORF">BKE38_25950</name>
</gene>
<protein>
    <submittedName>
        <fullName evidence="3">Uncharacterized protein</fullName>
    </submittedName>
</protein>
<evidence type="ECO:0000313" key="4">
    <source>
        <dbReference type="Proteomes" id="UP000188879"/>
    </source>
</evidence>
<organism evidence="3 4">
    <name type="scientific">Teichococcus deserti</name>
    <dbReference type="NCBI Taxonomy" id="1817963"/>
    <lineage>
        <taxon>Bacteria</taxon>
        <taxon>Pseudomonadati</taxon>
        <taxon>Pseudomonadota</taxon>
        <taxon>Alphaproteobacteria</taxon>
        <taxon>Acetobacterales</taxon>
        <taxon>Roseomonadaceae</taxon>
        <taxon>Roseomonas</taxon>
    </lineage>
</organism>
<proteinExistence type="predicted"/>
<feature type="chain" id="PRO_5013341851" evidence="2">
    <location>
        <begin position="27"/>
        <end position="130"/>
    </location>
</feature>
<reference evidence="3 4" key="1">
    <citation type="submission" date="2016-10" db="EMBL/GenBank/DDBJ databases">
        <title>Draft Genome sequence of Roseomonas sp. strain M3.</title>
        <authorList>
            <person name="Subhash Y."/>
            <person name="Lee S."/>
        </authorList>
    </citation>
    <scope>NUCLEOTIDE SEQUENCE [LARGE SCALE GENOMIC DNA]</scope>
    <source>
        <strain evidence="3 4">M3</strain>
    </source>
</reference>
<feature type="region of interest" description="Disordered" evidence="1">
    <location>
        <begin position="31"/>
        <end position="100"/>
    </location>
</feature>
<dbReference type="Proteomes" id="UP000188879">
    <property type="component" value="Unassembled WGS sequence"/>
</dbReference>
<feature type="signal peptide" evidence="2">
    <location>
        <begin position="1"/>
        <end position="26"/>
    </location>
</feature>
<dbReference type="RefSeq" id="WP_076960167.1">
    <property type="nucleotide sequence ID" value="NZ_MLCO01000334.1"/>
</dbReference>
<feature type="compositionally biased region" description="Pro residues" evidence="1">
    <location>
        <begin position="38"/>
        <end position="53"/>
    </location>
</feature>
<evidence type="ECO:0000256" key="2">
    <source>
        <dbReference type="SAM" id="SignalP"/>
    </source>
</evidence>
<sequence length="130" mass="12799">MARIRTTLATAAVLGASLGLAVAAQAQSPYPAPYAANPVPPPAGAAPMAPPVAPGMAPHHRPMHPPGAASTYGMGAMTPAPMGAPNVSPTPAQPFSGLTLPSQQGVGNGAYNGGGVVLEYLPDGTTRVVR</sequence>
<keyword evidence="4" id="KW-1185">Reference proteome</keyword>
<comment type="caution">
    <text evidence="3">The sequence shown here is derived from an EMBL/GenBank/DDBJ whole genome shotgun (WGS) entry which is preliminary data.</text>
</comment>
<name>A0A1V2GUZ0_9PROT</name>
<accession>A0A1V2GUZ0</accession>
<keyword evidence="2" id="KW-0732">Signal</keyword>
<evidence type="ECO:0000256" key="1">
    <source>
        <dbReference type="SAM" id="MobiDB-lite"/>
    </source>
</evidence>
<dbReference type="AlphaFoldDB" id="A0A1V2GUZ0"/>
<dbReference type="EMBL" id="MLCO01000334">
    <property type="protein sequence ID" value="ONG45842.1"/>
    <property type="molecule type" value="Genomic_DNA"/>
</dbReference>
<evidence type="ECO:0000313" key="3">
    <source>
        <dbReference type="EMBL" id="ONG45842.1"/>
    </source>
</evidence>